<accession>A0A0B7KRJ4</accession>
<proteinExistence type="predicted"/>
<evidence type="ECO:0008006" key="3">
    <source>
        <dbReference type="Google" id="ProtNLM"/>
    </source>
</evidence>
<evidence type="ECO:0000256" key="1">
    <source>
        <dbReference type="SAM" id="SignalP"/>
    </source>
</evidence>
<reference evidence="2" key="1">
    <citation type="submission" date="2015-01" db="EMBL/GenBank/DDBJ databases">
        <authorList>
            <person name="Durling Mikael"/>
        </authorList>
    </citation>
    <scope>NUCLEOTIDE SEQUENCE</scope>
</reference>
<feature type="signal peptide" evidence="1">
    <location>
        <begin position="1"/>
        <end position="19"/>
    </location>
</feature>
<organism evidence="2">
    <name type="scientific">Bionectria ochroleuca</name>
    <name type="common">Gliocladium roseum</name>
    <dbReference type="NCBI Taxonomy" id="29856"/>
    <lineage>
        <taxon>Eukaryota</taxon>
        <taxon>Fungi</taxon>
        <taxon>Dikarya</taxon>
        <taxon>Ascomycota</taxon>
        <taxon>Pezizomycotina</taxon>
        <taxon>Sordariomycetes</taxon>
        <taxon>Hypocreomycetidae</taxon>
        <taxon>Hypocreales</taxon>
        <taxon>Bionectriaceae</taxon>
        <taxon>Clonostachys</taxon>
    </lineage>
</organism>
<name>A0A0B7KRJ4_BIOOC</name>
<gene>
    <name evidence="2" type="ORF">BN869_000014200_1</name>
</gene>
<dbReference type="AlphaFoldDB" id="A0A0B7KRJ4"/>
<protein>
    <recommendedName>
        <fullName evidence="3">Invertebrate defensins family profile domain-containing protein</fullName>
    </recommendedName>
</protein>
<keyword evidence="1" id="KW-0732">Signal</keyword>
<sequence>MHFIKTIVSLFALSSVAVARIGDADLEGRDVAEVAHEEYLVARDEYIEKRELFRRLGGNGTCRVFNGGVRHCMRNNKTCGPCASNAKPGQFCLCNA</sequence>
<feature type="chain" id="PRO_5002132638" description="Invertebrate defensins family profile domain-containing protein" evidence="1">
    <location>
        <begin position="20"/>
        <end position="96"/>
    </location>
</feature>
<dbReference type="EMBL" id="CDPU01000386">
    <property type="protein sequence ID" value="CEO58142.1"/>
    <property type="molecule type" value="Genomic_DNA"/>
</dbReference>
<evidence type="ECO:0000313" key="2">
    <source>
        <dbReference type="EMBL" id="CEO58142.1"/>
    </source>
</evidence>